<feature type="transmembrane region" description="Helical" evidence="6">
    <location>
        <begin position="683"/>
        <end position="701"/>
    </location>
</feature>
<evidence type="ECO:0000259" key="8">
    <source>
        <dbReference type="Pfam" id="PF10337"/>
    </source>
</evidence>
<name>A0AA39LCD7_SARSR</name>
<evidence type="ECO:0000256" key="4">
    <source>
        <dbReference type="ARBA" id="ARBA00023136"/>
    </source>
</evidence>
<evidence type="ECO:0008006" key="12">
    <source>
        <dbReference type="Google" id="ProtNLM"/>
    </source>
</evidence>
<protein>
    <recommendedName>
        <fullName evidence="12">ER transporter 6TM N-terminal domain-containing protein</fullName>
    </recommendedName>
</protein>
<keyword evidence="3 6" id="KW-1133">Transmembrane helix</keyword>
<dbReference type="InterPro" id="IPR049453">
    <property type="entry name" value="Memb_transporter_dom"/>
</dbReference>
<keyword evidence="2 6" id="KW-0812">Transmembrane</keyword>
<keyword evidence="5" id="KW-0175">Coiled coil</keyword>
<feature type="transmembrane region" description="Helical" evidence="6">
    <location>
        <begin position="54"/>
        <end position="69"/>
    </location>
</feature>
<feature type="transmembrane region" description="Helical" evidence="6">
    <location>
        <begin position="660"/>
        <end position="677"/>
    </location>
</feature>
<feature type="domain" description="Integral membrane bound transporter" evidence="9">
    <location>
        <begin position="631"/>
        <end position="763"/>
    </location>
</feature>
<feature type="transmembrane region" description="Helical" evidence="6">
    <location>
        <begin position="76"/>
        <end position="98"/>
    </location>
</feature>
<organism evidence="10 11">
    <name type="scientific">Sarocladium strictum</name>
    <name type="common">Black bundle disease fungus</name>
    <name type="synonym">Acremonium strictum</name>
    <dbReference type="NCBI Taxonomy" id="5046"/>
    <lineage>
        <taxon>Eukaryota</taxon>
        <taxon>Fungi</taxon>
        <taxon>Dikarya</taxon>
        <taxon>Ascomycota</taxon>
        <taxon>Pezizomycotina</taxon>
        <taxon>Sordariomycetes</taxon>
        <taxon>Hypocreomycetidae</taxon>
        <taxon>Hypocreales</taxon>
        <taxon>Sarocladiaceae</taxon>
        <taxon>Sarocladium</taxon>
    </lineage>
</organism>
<dbReference type="InterPro" id="IPR018823">
    <property type="entry name" value="ArAE_2_N"/>
</dbReference>
<feature type="transmembrane region" description="Helical" evidence="6">
    <location>
        <begin position="604"/>
        <end position="628"/>
    </location>
</feature>
<evidence type="ECO:0000256" key="6">
    <source>
        <dbReference type="SAM" id="Phobius"/>
    </source>
</evidence>
<feature type="transmembrane region" description="Helical" evidence="6">
    <location>
        <begin position="746"/>
        <end position="766"/>
    </location>
</feature>
<feature type="coiled-coil region" evidence="5">
    <location>
        <begin position="427"/>
        <end position="454"/>
    </location>
</feature>
<evidence type="ECO:0000259" key="7">
    <source>
        <dbReference type="Pfam" id="PF10334"/>
    </source>
</evidence>
<dbReference type="Pfam" id="PF13515">
    <property type="entry name" value="FUSC_2"/>
    <property type="match status" value="1"/>
</dbReference>
<comment type="caution">
    <text evidence="10">The sequence shown here is derived from an EMBL/GenBank/DDBJ whole genome shotgun (WGS) entry which is preliminary data.</text>
</comment>
<evidence type="ECO:0000259" key="9">
    <source>
        <dbReference type="Pfam" id="PF13515"/>
    </source>
</evidence>
<evidence type="ECO:0000313" key="11">
    <source>
        <dbReference type="Proteomes" id="UP001175261"/>
    </source>
</evidence>
<feature type="transmembrane region" description="Helical" evidence="6">
    <location>
        <begin position="634"/>
        <end position="653"/>
    </location>
</feature>
<dbReference type="GO" id="GO:0016020">
    <property type="term" value="C:membrane"/>
    <property type="evidence" value="ECO:0007669"/>
    <property type="project" value="UniProtKB-SubCell"/>
</dbReference>
<feature type="transmembrane region" description="Helical" evidence="6">
    <location>
        <begin position="214"/>
        <end position="237"/>
    </location>
</feature>
<dbReference type="Pfam" id="PF10337">
    <property type="entry name" value="ArAE_2_N"/>
    <property type="match status" value="1"/>
</dbReference>
<evidence type="ECO:0000256" key="2">
    <source>
        <dbReference type="ARBA" id="ARBA00022692"/>
    </source>
</evidence>
<gene>
    <name evidence="10" type="ORF">NLU13_1333</name>
</gene>
<dbReference type="Pfam" id="PF10334">
    <property type="entry name" value="BRE4"/>
    <property type="match status" value="1"/>
</dbReference>
<accession>A0AA39LCD7</accession>
<feature type="transmembrane region" description="Helical" evidence="6">
    <location>
        <begin position="182"/>
        <end position="202"/>
    </location>
</feature>
<dbReference type="Proteomes" id="UP001175261">
    <property type="component" value="Unassembled WGS sequence"/>
</dbReference>
<dbReference type="InterPro" id="IPR018820">
    <property type="entry name" value="BRE4-related_DUF2421"/>
</dbReference>
<evidence type="ECO:0000256" key="1">
    <source>
        <dbReference type="ARBA" id="ARBA00004141"/>
    </source>
</evidence>
<reference evidence="10" key="1">
    <citation type="submission" date="2022-10" db="EMBL/GenBank/DDBJ databases">
        <title>Determination and structural analysis of whole genome sequence of Sarocladium strictum F4-1.</title>
        <authorList>
            <person name="Hu L."/>
            <person name="Jiang Y."/>
        </authorList>
    </citation>
    <scope>NUCLEOTIDE SEQUENCE</scope>
    <source>
        <strain evidence="10">F4-1</strain>
    </source>
</reference>
<dbReference type="EMBL" id="JAPDFR010000001">
    <property type="protein sequence ID" value="KAK0391834.1"/>
    <property type="molecule type" value="Genomic_DNA"/>
</dbReference>
<proteinExistence type="predicted"/>
<feature type="domain" description="Putative ER transporter 6TM N-terminal" evidence="8">
    <location>
        <begin position="18"/>
        <end position="447"/>
    </location>
</feature>
<feature type="domain" description="DUF2421" evidence="7">
    <location>
        <begin position="767"/>
        <end position="979"/>
    </location>
</feature>
<keyword evidence="4 6" id="KW-0472">Membrane</keyword>
<feature type="transmembrane region" description="Helical" evidence="6">
    <location>
        <begin position="708"/>
        <end position="726"/>
    </location>
</feature>
<dbReference type="AlphaFoldDB" id="A0AA39LCD7"/>
<keyword evidence="11" id="KW-1185">Reference proteome</keyword>
<evidence type="ECO:0000313" key="10">
    <source>
        <dbReference type="EMBL" id="KAK0391834.1"/>
    </source>
</evidence>
<dbReference type="PANTHER" id="PTHR37994:SF3">
    <property type="entry name" value="ER TRANSPORTER 6TM N-TERMINAL DOMAIN-CONTAINING PROTEIN"/>
    <property type="match status" value="1"/>
</dbReference>
<dbReference type="PANTHER" id="PTHR37994">
    <property type="entry name" value="ARAE_2_N DOMAIN-CONTAINING PROTEIN-RELATED"/>
    <property type="match status" value="1"/>
</dbReference>
<feature type="transmembrane region" description="Helical" evidence="6">
    <location>
        <begin position="154"/>
        <end position="170"/>
    </location>
</feature>
<evidence type="ECO:0000256" key="5">
    <source>
        <dbReference type="SAM" id="Coils"/>
    </source>
</evidence>
<evidence type="ECO:0000256" key="3">
    <source>
        <dbReference type="ARBA" id="ARBA00022989"/>
    </source>
</evidence>
<comment type="subcellular location">
    <subcellularLocation>
        <location evidence="1">Membrane</location>
        <topology evidence="1">Multi-pass membrane protein</topology>
    </subcellularLocation>
</comment>
<sequence length="987" mass="109242">MAEPGSEEPPPRRKQFTSQWLDHFNAADLKVFARCWLAAWASMLLIFIQPSLEHIGSAAFFGTIVLFIVPPTGTVLIYLLAAMTLLLGMCLAWVWGLLTMKAAFAARPASTTNALLEELQKNAIAAANRTGETPQWEAQILIHQGALFDTRVTVIFYVMGCVFIYALCRLRSANPKFTLTQIFGIVVTDIFMEFGPSLPGYVGDIPSVMVKPAAIGIGLGAASCVLICPQSTSYLALNMMTKLVRLSKQALEVTRKRLAEEEVTVVEARALRMQMIGTIKAAQPHVAFLPLDFSRGVWNADDVQALQEDIRKLLFSSLYLIDFHIGRLKAAEILKQRVESQEGEENGLTAKEGTYHVGQRHRQQSTKLLLALQRPDQTDIQHETQQAMRETTEDILRLSSEAVELAADAMHMANSCRWIGTPKPAQFDQLIAQMQEMRDKVRVAREESIRMTAERVLEAHSELFDEKGMLKVKGNDHPILPSMVVAMVLEERIVSAASAIERLLHHLQKLCEKQKTPRIWLPSRLQYAIAWVGHGRTAVPGQATNGEVEGTMYQDPDDLFDQTEEVRRRLEITRSIRGSAARRNKLSKALSAIYQWFTDPAGMYALRMVIVTIALTIPATLSSSAGFFFREKGIWATISAQTVLVVYMSEFTFSFVTRTLGTIIGGAVGMVAWYIGAGNGPGNPYGMAASTAVVLLFILWARLFAPPTFLMAIIMGAATFALVIGFSWDEGYLRQYGLPGVGYMAFWKRVVTVLIGFLAAFIVQIFPRPPSATRHACKTLANSVRSLSDHYALLVSHWGRQDDNTRALRAVSGTITLEVAEVLASLDSTIGMLPLELSSSPFDQKTLKQAQEQCQYMNQALGGLLELVSDLPINLQDRLSKVIGIKDDRGIGDIMAILGILEQALRTGSPLPERLPAPLVARAVETYLSIDEKGMTAGSIMVANYHQRRYCVAVTLYLKFLTAVDDLLLTLKSALGERHIVYEWGDA</sequence>